<dbReference type="EMBL" id="JAINUG010000076">
    <property type="protein sequence ID" value="KAJ8400463.1"/>
    <property type="molecule type" value="Genomic_DNA"/>
</dbReference>
<evidence type="ECO:0000313" key="2">
    <source>
        <dbReference type="EMBL" id="KAJ8400463.1"/>
    </source>
</evidence>
<evidence type="ECO:0000313" key="3">
    <source>
        <dbReference type="Proteomes" id="UP001221898"/>
    </source>
</evidence>
<sequence length="182" mass="18985">MIEWASPSSHCPGVWPRRDCTLTAPGHGDEFSQRGREAPRLPGGPRPHPPSGPWGPISSLLQTASFSSTLQRAAGRGPMVPRQGRTHSIIQQTPPPLPPPPPPSPRSGRAVRPTTAATAILPAHPSRSASSEIDSPALLIRAAAGPLEPTSPYMGTSALSSPASLQNSAAVWTAGQPMKPVF</sequence>
<gene>
    <name evidence="2" type="ORF">AAFF_G00395870</name>
</gene>
<feature type="compositionally biased region" description="Pro residues" evidence="1">
    <location>
        <begin position="42"/>
        <end position="53"/>
    </location>
</feature>
<protein>
    <submittedName>
        <fullName evidence="2">Uncharacterized protein</fullName>
    </submittedName>
</protein>
<dbReference type="AlphaFoldDB" id="A0AAD7SDH1"/>
<reference evidence="2" key="1">
    <citation type="journal article" date="2023" name="Science">
        <title>Genome structures resolve the early diversification of teleost fishes.</title>
        <authorList>
            <person name="Parey E."/>
            <person name="Louis A."/>
            <person name="Montfort J."/>
            <person name="Bouchez O."/>
            <person name="Roques C."/>
            <person name="Iampietro C."/>
            <person name="Lluch J."/>
            <person name="Castinel A."/>
            <person name="Donnadieu C."/>
            <person name="Desvignes T."/>
            <person name="Floi Bucao C."/>
            <person name="Jouanno E."/>
            <person name="Wen M."/>
            <person name="Mejri S."/>
            <person name="Dirks R."/>
            <person name="Jansen H."/>
            <person name="Henkel C."/>
            <person name="Chen W.J."/>
            <person name="Zahm M."/>
            <person name="Cabau C."/>
            <person name="Klopp C."/>
            <person name="Thompson A.W."/>
            <person name="Robinson-Rechavi M."/>
            <person name="Braasch I."/>
            <person name="Lecointre G."/>
            <person name="Bobe J."/>
            <person name="Postlethwait J.H."/>
            <person name="Berthelot C."/>
            <person name="Roest Crollius H."/>
            <person name="Guiguen Y."/>
        </authorList>
    </citation>
    <scope>NUCLEOTIDE SEQUENCE</scope>
    <source>
        <strain evidence="2">NC1722</strain>
    </source>
</reference>
<proteinExistence type="predicted"/>
<evidence type="ECO:0000256" key="1">
    <source>
        <dbReference type="SAM" id="MobiDB-lite"/>
    </source>
</evidence>
<keyword evidence="3" id="KW-1185">Reference proteome</keyword>
<feature type="compositionally biased region" description="Basic and acidic residues" evidence="1">
    <location>
        <begin position="27"/>
        <end position="39"/>
    </location>
</feature>
<comment type="caution">
    <text evidence="2">The sequence shown here is derived from an EMBL/GenBank/DDBJ whole genome shotgun (WGS) entry which is preliminary data.</text>
</comment>
<organism evidence="2 3">
    <name type="scientific">Aldrovandia affinis</name>
    <dbReference type="NCBI Taxonomy" id="143900"/>
    <lineage>
        <taxon>Eukaryota</taxon>
        <taxon>Metazoa</taxon>
        <taxon>Chordata</taxon>
        <taxon>Craniata</taxon>
        <taxon>Vertebrata</taxon>
        <taxon>Euteleostomi</taxon>
        <taxon>Actinopterygii</taxon>
        <taxon>Neopterygii</taxon>
        <taxon>Teleostei</taxon>
        <taxon>Notacanthiformes</taxon>
        <taxon>Halosauridae</taxon>
        <taxon>Aldrovandia</taxon>
    </lineage>
</organism>
<feature type="compositionally biased region" description="Pro residues" evidence="1">
    <location>
        <begin position="93"/>
        <end position="105"/>
    </location>
</feature>
<feature type="compositionally biased region" description="Polar residues" evidence="1">
    <location>
        <begin position="62"/>
        <end position="71"/>
    </location>
</feature>
<feature type="region of interest" description="Disordered" evidence="1">
    <location>
        <begin position="1"/>
        <end position="113"/>
    </location>
</feature>
<dbReference type="Proteomes" id="UP001221898">
    <property type="component" value="Unassembled WGS sequence"/>
</dbReference>
<accession>A0AAD7SDH1</accession>
<name>A0AAD7SDH1_9TELE</name>